<organism evidence="1 2">
    <name type="scientific">Pelotomaculum schinkii</name>
    <dbReference type="NCBI Taxonomy" id="78350"/>
    <lineage>
        <taxon>Bacteria</taxon>
        <taxon>Bacillati</taxon>
        <taxon>Bacillota</taxon>
        <taxon>Clostridia</taxon>
        <taxon>Eubacteriales</taxon>
        <taxon>Desulfotomaculaceae</taxon>
        <taxon>Pelotomaculum</taxon>
    </lineage>
</organism>
<comment type="caution">
    <text evidence="1">The sequence shown here is derived from an EMBL/GenBank/DDBJ whole genome shotgun (WGS) entry which is preliminary data.</text>
</comment>
<proteinExistence type="predicted"/>
<gene>
    <name evidence="1" type="ORF">Psch_03435</name>
</gene>
<keyword evidence="2" id="KW-1185">Reference proteome</keyword>
<sequence>MEKSTGYEKLKMAVKKDCNDGRGCFNPNGCNNAENKPGVKGCFHRYCDKFKWVVERAKHYGEKLGLNWEDVLNQWEADRGYWYMNYYQESNQPEIGSTHVRVFETVSEMLQSIGDKGFRCPVCGGVSTSPYACNSGMKLNNEKICDWKVYGLLRDLGKGVFVYCKDKLRGETIFTPIAWEKTVVVEKETNV</sequence>
<dbReference type="Proteomes" id="UP000298324">
    <property type="component" value="Unassembled WGS sequence"/>
</dbReference>
<reference evidence="1 2" key="1">
    <citation type="journal article" date="2018" name="Environ. Microbiol.">
        <title>Novel energy conservation strategies and behaviour of Pelotomaculum schinkii driving syntrophic propionate catabolism.</title>
        <authorList>
            <person name="Hidalgo-Ahumada C.A.P."/>
            <person name="Nobu M.K."/>
            <person name="Narihiro T."/>
            <person name="Tamaki H."/>
            <person name="Liu W.T."/>
            <person name="Kamagata Y."/>
            <person name="Stams A.J.M."/>
            <person name="Imachi H."/>
            <person name="Sousa D.Z."/>
        </authorList>
    </citation>
    <scope>NUCLEOTIDE SEQUENCE [LARGE SCALE GENOMIC DNA]</scope>
    <source>
        <strain evidence="1 2">HH</strain>
    </source>
</reference>
<evidence type="ECO:0000313" key="1">
    <source>
        <dbReference type="EMBL" id="TEB04673.1"/>
    </source>
</evidence>
<dbReference type="RefSeq" id="WP_190259008.1">
    <property type="nucleotide sequence ID" value="NZ_QFGA01000003.1"/>
</dbReference>
<accession>A0A4Y7R7E9</accession>
<name>A0A4Y7R7E9_9FIRM</name>
<evidence type="ECO:0000313" key="2">
    <source>
        <dbReference type="Proteomes" id="UP000298324"/>
    </source>
</evidence>
<dbReference type="EMBL" id="QFGA01000003">
    <property type="protein sequence ID" value="TEB04673.1"/>
    <property type="molecule type" value="Genomic_DNA"/>
</dbReference>
<dbReference type="AlphaFoldDB" id="A0A4Y7R7E9"/>
<protein>
    <submittedName>
        <fullName evidence="1">Uncharacterized protein</fullName>
    </submittedName>
</protein>